<gene>
    <name evidence="1" type="ORF">BRAPAZ1V2_A03P61860.2</name>
</gene>
<dbReference type="AlphaFoldDB" id="A0A8D9LS62"/>
<name>A0A8D9LS62_BRACM</name>
<dbReference type="Gramene" id="A03p61860.2_BraZ1">
    <property type="protein sequence ID" value="A03p61860.2_BraZ1.CDS"/>
    <property type="gene ID" value="A03g61860.2_BraZ1"/>
</dbReference>
<organism evidence="1 2">
    <name type="scientific">Brassica campestris</name>
    <name type="common">Field mustard</name>
    <dbReference type="NCBI Taxonomy" id="3711"/>
    <lineage>
        <taxon>Eukaryota</taxon>
        <taxon>Viridiplantae</taxon>
        <taxon>Streptophyta</taxon>
        <taxon>Embryophyta</taxon>
        <taxon>Tracheophyta</taxon>
        <taxon>Spermatophyta</taxon>
        <taxon>Magnoliopsida</taxon>
        <taxon>eudicotyledons</taxon>
        <taxon>Gunneridae</taxon>
        <taxon>Pentapetalae</taxon>
        <taxon>rosids</taxon>
        <taxon>malvids</taxon>
        <taxon>Brassicales</taxon>
        <taxon>Brassicaceae</taxon>
        <taxon>Brassiceae</taxon>
        <taxon>Brassica</taxon>
    </lineage>
</organism>
<dbReference type="EMBL" id="LS974619">
    <property type="protein sequence ID" value="CAG7884843.1"/>
    <property type="molecule type" value="Genomic_DNA"/>
</dbReference>
<evidence type="ECO:0000313" key="1">
    <source>
        <dbReference type="EMBL" id="CAG7884843.1"/>
    </source>
</evidence>
<proteinExistence type="predicted"/>
<evidence type="ECO:0000313" key="2">
    <source>
        <dbReference type="Proteomes" id="UP000694005"/>
    </source>
</evidence>
<protein>
    <submittedName>
        <fullName evidence="1">Uncharacterized protein</fullName>
    </submittedName>
</protein>
<dbReference type="Proteomes" id="UP000694005">
    <property type="component" value="Chromosome A03"/>
</dbReference>
<accession>A0A8D9LS62</accession>
<sequence>MVCFFEVFSATVKRPEDTLVATGFSPLSSVGGLSLLEAHPCFVWLSPCKPPVVLRFMIHFESVTDNK</sequence>
<reference evidence="1 2" key="1">
    <citation type="submission" date="2021-07" db="EMBL/GenBank/DDBJ databases">
        <authorList>
            <consortium name="Genoscope - CEA"/>
            <person name="William W."/>
        </authorList>
    </citation>
    <scope>NUCLEOTIDE SEQUENCE [LARGE SCALE GENOMIC DNA]</scope>
</reference>